<evidence type="ECO:0000313" key="4">
    <source>
        <dbReference type="Proteomes" id="UP000024635"/>
    </source>
</evidence>
<dbReference type="EMBL" id="JARK01001376">
    <property type="protein sequence ID" value="EYC14402.1"/>
    <property type="molecule type" value="Genomic_DNA"/>
</dbReference>
<feature type="region of interest" description="Disordered" evidence="1">
    <location>
        <begin position="281"/>
        <end position="307"/>
    </location>
</feature>
<keyword evidence="4" id="KW-1185">Reference proteome</keyword>
<feature type="domain" description="DUF7083" evidence="2">
    <location>
        <begin position="41"/>
        <end position="127"/>
    </location>
</feature>
<dbReference type="Proteomes" id="UP000024635">
    <property type="component" value="Unassembled WGS sequence"/>
</dbReference>
<evidence type="ECO:0000259" key="2">
    <source>
        <dbReference type="Pfam" id="PF23309"/>
    </source>
</evidence>
<protein>
    <recommendedName>
        <fullName evidence="2">DUF7083 domain-containing protein</fullName>
    </recommendedName>
</protein>
<dbReference type="STRING" id="53326.A0A016UHU2"/>
<dbReference type="OrthoDB" id="5830452at2759"/>
<comment type="caution">
    <text evidence="3">The sequence shown here is derived from an EMBL/GenBank/DDBJ whole genome shotgun (WGS) entry which is preliminary data.</text>
</comment>
<proteinExistence type="predicted"/>
<accession>A0A016UHU2</accession>
<dbReference type="Pfam" id="PF23309">
    <property type="entry name" value="DUF7083"/>
    <property type="match status" value="1"/>
</dbReference>
<evidence type="ECO:0000256" key="1">
    <source>
        <dbReference type="SAM" id="MobiDB-lite"/>
    </source>
</evidence>
<dbReference type="InterPro" id="IPR055510">
    <property type="entry name" value="DUF7083"/>
</dbReference>
<gene>
    <name evidence="3" type="primary">Acey_s0040.g184</name>
    <name evidence="3" type="ORF">Y032_0040g184</name>
</gene>
<name>A0A016UHU2_9BILA</name>
<organism evidence="3 4">
    <name type="scientific">Ancylostoma ceylanicum</name>
    <dbReference type="NCBI Taxonomy" id="53326"/>
    <lineage>
        <taxon>Eukaryota</taxon>
        <taxon>Metazoa</taxon>
        <taxon>Ecdysozoa</taxon>
        <taxon>Nematoda</taxon>
        <taxon>Chromadorea</taxon>
        <taxon>Rhabditida</taxon>
        <taxon>Rhabditina</taxon>
        <taxon>Rhabditomorpha</taxon>
        <taxon>Strongyloidea</taxon>
        <taxon>Ancylostomatidae</taxon>
        <taxon>Ancylostomatinae</taxon>
        <taxon>Ancylostoma</taxon>
    </lineage>
</organism>
<dbReference type="AlphaFoldDB" id="A0A016UHU2"/>
<evidence type="ECO:0000313" key="3">
    <source>
        <dbReference type="EMBL" id="EYC14402.1"/>
    </source>
</evidence>
<feature type="compositionally biased region" description="Basic residues" evidence="1">
    <location>
        <begin position="285"/>
        <end position="305"/>
    </location>
</feature>
<sequence>MTTISDEQFQQLLAALTTTLRGLPKEENHQSPSAADPARQFDTLAGRIAQFCYDPDADITFEAWYRRHVDIFTSDAKLLDEATRVRLLLHKLDAASYEKYVSYIPSQTSQHVKFDDAVNTLKELFGPQQSLFRRVNRECAKFKLAEWNENQSKCLIFVCGVQSSEDAFIRLKLLDKIESDPNCTIQILAEECKRLLNIRHDTKMIENGGPAVHSVKQLLPTRQGQQKVNFKIDTQAAHPGTPTRPPPSACWFCADMHFIKDCPYRYPKSSRCRTVGHKEGYCNSSKRRSDRQHPSRRNGRSTRKTMRPDAIFTVANINYIRYRRYATVKVDDQLINFQVDSASDLTVINNETW</sequence>
<reference evidence="4" key="1">
    <citation type="journal article" date="2015" name="Nat. Genet.">
        <title>The genome and transcriptome of the zoonotic hookworm Ancylostoma ceylanicum identify infection-specific gene families.</title>
        <authorList>
            <person name="Schwarz E.M."/>
            <person name="Hu Y."/>
            <person name="Antoshechkin I."/>
            <person name="Miller M.M."/>
            <person name="Sternberg P.W."/>
            <person name="Aroian R.V."/>
        </authorList>
    </citation>
    <scope>NUCLEOTIDE SEQUENCE</scope>
    <source>
        <strain evidence="4">HY135</strain>
    </source>
</reference>